<dbReference type="KEGG" id="pgin:FRZ67_11805"/>
<keyword evidence="2" id="KW-0732">Signal</keyword>
<gene>
    <name evidence="3" type="ORF">FRZ67_11805</name>
</gene>
<keyword evidence="4" id="KW-1185">Reference proteome</keyword>
<dbReference type="OrthoDB" id="1494583at2"/>
<feature type="transmembrane region" description="Helical" evidence="1">
    <location>
        <begin position="140"/>
        <end position="171"/>
    </location>
</feature>
<feature type="chain" id="PRO_5022930035" evidence="2">
    <location>
        <begin position="19"/>
        <end position="352"/>
    </location>
</feature>
<dbReference type="RefSeq" id="WP_147189759.1">
    <property type="nucleotide sequence ID" value="NZ_CP042435.1"/>
</dbReference>
<feature type="transmembrane region" description="Helical" evidence="1">
    <location>
        <begin position="192"/>
        <end position="213"/>
    </location>
</feature>
<dbReference type="Pfam" id="PF14093">
    <property type="entry name" value="DUF4271"/>
    <property type="match status" value="1"/>
</dbReference>
<feature type="transmembrane region" description="Helical" evidence="1">
    <location>
        <begin position="287"/>
        <end position="305"/>
    </location>
</feature>
<dbReference type="EMBL" id="CP042435">
    <property type="protein sequence ID" value="QEC67952.1"/>
    <property type="molecule type" value="Genomic_DNA"/>
</dbReference>
<keyword evidence="1" id="KW-0472">Membrane</keyword>
<feature type="signal peptide" evidence="2">
    <location>
        <begin position="1"/>
        <end position="18"/>
    </location>
</feature>
<dbReference type="AlphaFoldDB" id="A0A5B8V9E9"/>
<dbReference type="Proteomes" id="UP000321533">
    <property type="component" value="Chromosome"/>
</dbReference>
<proteinExistence type="predicted"/>
<reference evidence="3 4" key="1">
    <citation type="journal article" date="2016" name="Int. J. Syst. Evol. Microbiol.">
        <title>Panacibacter ginsenosidivorans gen. nov., sp. nov., with ginsenoside converting activity isolated from soil of a ginseng field.</title>
        <authorList>
            <person name="Siddiqi M.Z."/>
            <person name="Muhammad Shafi S."/>
            <person name="Choi K.D."/>
            <person name="Im W.T."/>
        </authorList>
    </citation>
    <scope>NUCLEOTIDE SEQUENCE [LARGE SCALE GENOMIC DNA]</scope>
    <source>
        <strain evidence="3 4">Gsoil1550</strain>
    </source>
</reference>
<feature type="transmembrane region" description="Helical" evidence="1">
    <location>
        <begin position="325"/>
        <end position="344"/>
    </location>
</feature>
<name>A0A5B8V9E9_9BACT</name>
<evidence type="ECO:0000313" key="4">
    <source>
        <dbReference type="Proteomes" id="UP000321533"/>
    </source>
</evidence>
<keyword evidence="1" id="KW-1133">Transmembrane helix</keyword>
<feature type="transmembrane region" description="Helical" evidence="1">
    <location>
        <begin position="258"/>
        <end position="281"/>
    </location>
</feature>
<accession>A0A5B8V9E9</accession>
<dbReference type="InterPro" id="IPR025367">
    <property type="entry name" value="DUF4271"/>
</dbReference>
<sequence>MKPILSIVLSLLFFQGFAQDDSMLQRLLDSAKTAPAIQSPAIVKKDTTKHNNTPVIKKDSVKTVSIQTDSLFADDSLLKGLSDSLTVDSAAIAIPAEIKKPLSWLQDTAFMNLLKIPYIKKKIQPVLHDGDLRMPLNNDYLFYALAGIILLVAIIKQLFPKYFANLFRLLFEASFRQKQRREQLMQETLPSLLMNILFILVGGLFIALLSNYYGWLRTGFWWLVLYSITILALVYMFKYIVIQFTGWVFNARESASTYSFIVFLINKMIGVLLLPMLLLLAFSSGEVWDITVTIAAGVVILLLIFRYIISLRIIRGALNINPLHFFIYLCAVELMPMLIIYKVLFNLTGKSN</sequence>
<protein>
    <submittedName>
        <fullName evidence="3">DUF4271 domain-containing protein</fullName>
    </submittedName>
</protein>
<keyword evidence="1" id="KW-0812">Transmembrane</keyword>
<organism evidence="3 4">
    <name type="scientific">Panacibacter ginsenosidivorans</name>
    <dbReference type="NCBI Taxonomy" id="1813871"/>
    <lineage>
        <taxon>Bacteria</taxon>
        <taxon>Pseudomonadati</taxon>
        <taxon>Bacteroidota</taxon>
        <taxon>Chitinophagia</taxon>
        <taxon>Chitinophagales</taxon>
        <taxon>Chitinophagaceae</taxon>
        <taxon>Panacibacter</taxon>
    </lineage>
</organism>
<feature type="transmembrane region" description="Helical" evidence="1">
    <location>
        <begin position="219"/>
        <end position="237"/>
    </location>
</feature>
<evidence type="ECO:0000256" key="1">
    <source>
        <dbReference type="SAM" id="Phobius"/>
    </source>
</evidence>
<evidence type="ECO:0000313" key="3">
    <source>
        <dbReference type="EMBL" id="QEC67952.1"/>
    </source>
</evidence>
<evidence type="ECO:0000256" key="2">
    <source>
        <dbReference type="SAM" id="SignalP"/>
    </source>
</evidence>